<dbReference type="Proteomes" id="UP000087171">
    <property type="component" value="Chromosome Ca3"/>
</dbReference>
<accession>A0A1S2XSP5</accession>
<reference evidence="1" key="1">
    <citation type="journal article" date="2013" name="Nat. Biotechnol.">
        <title>Draft genome sequence of chickpea (Cicer arietinum) provides a resource for trait improvement.</title>
        <authorList>
            <person name="Varshney R.K."/>
            <person name="Song C."/>
            <person name="Saxena R.K."/>
            <person name="Azam S."/>
            <person name="Yu S."/>
            <person name="Sharpe A.G."/>
            <person name="Cannon S."/>
            <person name="Baek J."/>
            <person name="Rosen B.D."/>
            <person name="Tar'an B."/>
            <person name="Millan T."/>
            <person name="Zhang X."/>
            <person name="Ramsay L.D."/>
            <person name="Iwata A."/>
            <person name="Wang Y."/>
            <person name="Nelson W."/>
            <person name="Farmer A.D."/>
            <person name="Gaur P.M."/>
            <person name="Soderlund C."/>
            <person name="Penmetsa R.V."/>
            <person name="Xu C."/>
            <person name="Bharti A.K."/>
            <person name="He W."/>
            <person name="Winter P."/>
            <person name="Zhao S."/>
            <person name="Hane J.K."/>
            <person name="Carrasquilla-Garcia N."/>
            <person name="Condie J.A."/>
            <person name="Upadhyaya H.D."/>
            <person name="Luo M.C."/>
            <person name="Thudi M."/>
            <person name="Gowda C.L."/>
            <person name="Singh N.P."/>
            <person name="Lichtenzveig J."/>
            <person name="Gali K.K."/>
            <person name="Rubio J."/>
            <person name="Nadarajan N."/>
            <person name="Dolezel J."/>
            <person name="Bansal K.C."/>
            <person name="Xu X."/>
            <person name="Edwards D."/>
            <person name="Zhang G."/>
            <person name="Kahl G."/>
            <person name="Gil J."/>
            <person name="Singh K.B."/>
            <person name="Datta S.K."/>
            <person name="Jackson S.A."/>
            <person name="Wang J."/>
            <person name="Cook D.R."/>
        </authorList>
    </citation>
    <scope>NUCLEOTIDE SEQUENCE [LARGE SCALE GENOMIC DNA]</scope>
    <source>
        <strain evidence="1">cv. CDC Frontier</strain>
    </source>
</reference>
<dbReference type="AlphaFoldDB" id="A0A1S2XSP5"/>
<name>A0A1S2XSP5_CICAR</name>
<protein>
    <submittedName>
        <fullName evidence="2">Uncharacterized protein LOC101498821</fullName>
    </submittedName>
</protein>
<dbReference type="Pfam" id="PF04720">
    <property type="entry name" value="PDDEXK_6"/>
    <property type="match status" value="1"/>
</dbReference>
<dbReference type="STRING" id="3827.A0A1S2XSP5"/>
<organism evidence="1 2">
    <name type="scientific">Cicer arietinum</name>
    <name type="common">Chickpea</name>
    <name type="synonym">Garbanzo</name>
    <dbReference type="NCBI Taxonomy" id="3827"/>
    <lineage>
        <taxon>Eukaryota</taxon>
        <taxon>Viridiplantae</taxon>
        <taxon>Streptophyta</taxon>
        <taxon>Embryophyta</taxon>
        <taxon>Tracheophyta</taxon>
        <taxon>Spermatophyta</taxon>
        <taxon>Magnoliopsida</taxon>
        <taxon>eudicotyledons</taxon>
        <taxon>Gunneridae</taxon>
        <taxon>Pentapetalae</taxon>
        <taxon>rosids</taxon>
        <taxon>fabids</taxon>
        <taxon>Fabales</taxon>
        <taxon>Fabaceae</taxon>
        <taxon>Papilionoideae</taxon>
        <taxon>50 kb inversion clade</taxon>
        <taxon>NPAAA clade</taxon>
        <taxon>Hologalegina</taxon>
        <taxon>IRL clade</taxon>
        <taxon>Cicereae</taxon>
        <taxon>Cicer</taxon>
    </lineage>
</organism>
<dbReference type="eggNOG" id="ENOG502QVAY">
    <property type="taxonomic scope" value="Eukaryota"/>
</dbReference>
<dbReference type="KEGG" id="cam:101498821"/>
<sequence>MGTWCSENDVVEVEGINYSVCVAADGDLWLSVGSAGDGKIIKGFSLESEHDLGNMVSDFLENGSCGAESWCSSDSESGLSDFAHLAEKIQICKLSVTPHEIDLLSVVHSHIRSMKENKLETMNSGPCYASCIRFYLAKLMRLSGYDAGVCTSKWQPIGKVPGGEYEYIDVQVDTNSGVSERLIIDIDFRSHFEIARAVDSYDRILKSLPVVYVGSLTRLKQLLGIMEEATRSSLQQNSMPFPPWRSLTYLHAKWLSPFERITHSDGNISTENGDDFDHKQCRGHLKKLQTCLQSAMEVERMLKARNIESNRRMKSDRWRHSLLRPI</sequence>
<dbReference type="RefSeq" id="XP_004492986.1">
    <property type="nucleotide sequence ID" value="XM_004492929.3"/>
</dbReference>
<keyword evidence="1" id="KW-1185">Reference proteome</keyword>
<dbReference type="PaxDb" id="3827-XP_004492986.1"/>
<reference evidence="2" key="2">
    <citation type="submission" date="2025-08" db="UniProtKB">
        <authorList>
            <consortium name="RefSeq"/>
        </authorList>
    </citation>
    <scope>IDENTIFICATION</scope>
    <source>
        <tissue evidence="2">Etiolated seedlings</tissue>
    </source>
</reference>
<dbReference type="InterPro" id="IPR006502">
    <property type="entry name" value="PDDEXK-like"/>
</dbReference>
<evidence type="ECO:0000313" key="1">
    <source>
        <dbReference type="Proteomes" id="UP000087171"/>
    </source>
</evidence>
<proteinExistence type="predicted"/>
<evidence type="ECO:0000313" key="2">
    <source>
        <dbReference type="RefSeq" id="XP_004492986.1"/>
    </source>
</evidence>
<dbReference type="PANTHER" id="PTHR31579">
    <property type="entry name" value="OS03G0796600 PROTEIN"/>
    <property type="match status" value="1"/>
</dbReference>
<gene>
    <name evidence="2" type="primary">LOC101498821</name>
</gene>
<dbReference type="NCBIfam" id="TIGR01615">
    <property type="entry name" value="A_thal_3542"/>
    <property type="match status" value="1"/>
</dbReference>
<dbReference type="GeneID" id="101498821"/>
<dbReference type="OrthoDB" id="691424at2759"/>
<dbReference type="PANTHER" id="PTHR31579:SF39">
    <property type="entry name" value="OS01G0973600 PROTEIN"/>
    <property type="match status" value="1"/>
</dbReference>